<accession>A0A2S4HH36</accession>
<sequence>MEHVKKKAEIQQVKTNNETKDDQPLDLFNKFVPPPFPIGLLPKVIADYATDQSTLIGVDPAVIGMSAICAAASCIDDRIKIQPKRNDPTWTESARLWVAIIGDPSTKKSPGISKAMKPLFKIDQRWRTETAKALYEWQKDCDAVQKGDDLPDRPIEKRLIVNDITVEKLGDILSKSEPRGILSYQDELTGWLTSMDAYKNGAGKDRAAWLEAFNGGPKAIDRIGRGSTFVDNWSTCVLGGIQPQVVQNYAHNTNHDGMIQRFLLVFADPAKLDKDISPNLTTLDEYRGSLEQLAGLMPSSKPVTLSEPAQLIREALNEKLHNATVSLPNKFLTAAMGKWQGIYARLLLVFHCLEMAEEFTHPTSQPVSGKTAQQVANLMWRVLLPHAVRFYHDLDPAEENARNIASLLLARNWERFTVKRDLDRYMKATRKMKPWELEQTLDRLEAFSWIQPDPGKINEKGKPSAYLVNPKVHTLFTEHAKIERERRAEVSAMMAEIGR</sequence>
<proteinExistence type="predicted"/>
<protein>
    <recommendedName>
        <fullName evidence="4">DUF3987 domain-containing protein</fullName>
    </recommendedName>
</protein>
<dbReference type="EMBL" id="PQGG01000019">
    <property type="protein sequence ID" value="POP53249.1"/>
    <property type="molecule type" value="Genomic_DNA"/>
</dbReference>
<evidence type="ECO:0000313" key="3">
    <source>
        <dbReference type="Proteomes" id="UP000237222"/>
    </source>
</evidence>
<feature type="region of interest" description="Disordered" evidence="1">
    <location>
        <begin position="1"/>
        <end position="23"/>
    </location>
</feature>
<evidence type="ECO:0000256" key="1">
    <source>
        <dbReference type="SAM" id="MobiDB-lite"/>
    </source>
</evidence>
<comment type="caution">
    <text evidence="2">The sequence shown here is derived from an EMBL/GenBank/DDBJ whole genome shotgun (WGS) entry which is preliminary data.</text>
</comment>
<gene>
    <name evidence="2" type="ORF">C0068_07760</name>
</gene>
<reference evidence="2" key="1">
    <citation type="submission" date="2018-01" db="EMBL/GenBank/DDBJ databases">
        <authorList>
            <person name="Yu X.-D."/>
        </authorList>
    </citation>
    <scope>NUCLEOTIDE SEQUENCE</scope>
    <source>
        <strain evidence="2">ZX-21</strain>
    </source>
</reference>
<dbReference type="OrthoDB" id="9763644at2"/>
<dbReference type="Proteomes" id="UP000237222">
    <property type="component" value="Unassembled WGS sequence"/>
</dbReference>
<dbReference type="InterPro" id="IPR025048">
    <property type="entry name" value="DUF3987"/>
</dbReference>
<dbReference type="AlphaFoldDB" id="A0A2S4HH36"/>
<evidence type="ECO:0008006" key="4">
    <source>
        <dbReference type="Google" id="ProtNLM"/>
    </source>
</evidence>
<name>A0A2S4HH36_9GAMM</name>
<dbReference type="Pfam" id="PF13148">
    <property type="entry name" value="DUF3987"/>
    <property type="match status" value="1"/>
</dbReference>
<evidence type="ECO:0000313" key="2">
    <source>
        <dbReference type="EMBL" id="POP53249.1"/>
    </source>
</evidence>
<organism evidence="2 3">
    <name type="scientific">Zhongshania marina</name>
    <dbReference type="NCBI Taxonomy" id="2304603"/>
    <lineage>
        <taxon>Bacteria</taxon>
        <taxon>Pseudomonadati</taxon>
        <taxon>Pseudomonadota</taxon>
        <taxon>Gammaproteobacteria</taxon>
        <taxon>Cellvibrionales</taxon>
        <taxon>Spongiibacteraceae</taxon>
        <taxon>Zhongshania</taxon>
    </lineage>
</organism>